<evidence type="ECO:0000256" key="1">
    <source>
        <dbReference type="ARBA" id="ARBA00004429"/>
    </source>
</evidence>
<evidence type="ECO:0000256" key="4">
    <source>
        <dbReference type="ARBA" id="ARBA00022519"/>
    </source>
</evidence>
<dbReference type="EMBL" id="CP013729">
    <property type="protein sequence ID" value="ALV05438.1"/>
    <property type="molecule type" value="Genomic_DNA"/>
</dbReference>
<dbReference type="InterPro" id="IPR042094">
    <property type="entry name" value="T2SS_GspF_sf"/>
</dbReference>
<evidence type="ECO:0000256" key="5">
    <source>
        <dbReference type="ARBA" id="ARBA00022692"/>
    </source>
</evidence>
<keyword evidence="5" id="KW-0812">Transmembrane</keyword>
<proteinExistence type="inferred from homology"/>
<dbReference type="Pfam" id="PF00482">
    <property type="entry name" value="T2SSF"/>
    <property type="match status" value="2"/>
</dbReference>
<dbReference type="PANTHER" id="PTHR30012:SF0">
    <property type="entry name" value="TYPE II SECRETION SYSTEM PROTEIN F-RELATED"/>
    <property type="match status" value="1"/>
</dbReference>
<dbReference type="STRING" id="76731.RD2015_942"/>
<evidence type="ECO:0000256" key="6">
    <source>
        <dbReference type="ARBA" id="ARBA00022989"/>
    </source>
</evidence>
<dbReference type="GO" id="GO:0015628">
    <property type="term" value="P:protein secretion by the type II secretion system"/>
    <property type="evidence" value="ECO:0007669"/>
    <property type="project" value="InterPro"/>
</dbReference>
<evidence type="ECO:0000313" key="9">
    <source>
        <dbReference type="Proteomes" id="UP000060699"/>
    </source>
</evidence>
<reference evidence="8 9" key="1">
    <citation type="submission" date="2015-12" db="EMBL/GenBank/DDBJ databases">
        <title>Complete genome of Roseateles depolymerans KCTC 42856.</title>
        <authorList>
            <person name="Kim K.M."/>
        </authorList>
    </citation>
    <scope>NUCLEOTIDE SEQUENCE [LARGE SCALE GENOMIC DNA]</scope>
    <source>
        <strain evidence="8 9">KCTC 42856</strain>
    </source>
</reference>
<evidence type="ECO:0000256" key="7">
    <source>
        <dbReference type="ARBA" id="ARBA00023136"/>
    </source>
</evidence>
<keyword evidence="4" id="KW-0997">Cell inner membrane</keyword>
<evidence type="ECO:0000256" key="3">
    <source>
        <dbReference type="ARBA" id="ARBA00022475"/>
    </source>
</evidence>
<dbReference type="AlphaFoldDB" id="A0A0U3L294"/>
<dbReference type="PRINTS" id="PR00812">
    <property type="entry name" value="BCTERIALGSPF"/>
</dbReference>
<dbReference type="GO" id="GO:0015627">
    <property type="term" value="C:type II protein secretion system complex"/>
    <property type="evidence" value="ECO:0007669"/>
    <property type="project" value="InterPro"/>
</dbReference>
<keyword evidence="6" id="KW-1133">Transmembrane helix</keyword>
<gene>
    <name evidence="8" type="ORF">RD2015_942</name>
</gene>
<dbReference type="Proteomes" id="UP000060699">
    <property type="component" value="Chromosome"/>
</dbReference>
<sequence length="402" mass="43108">MPAYKYEALDNTGKPRQGLLEADNPRAARAQLRGQGLVPMEVNAVAAPKSSSRWSRRVFNGSGLSVWTRQLAGLVAAGLPLERSLAALADEADDPRQRDLMSSLKAEVNAGSPFARALGTAPREFDEVYRAVVAAGEQSGALGPVLESLADDLEETQRLRSELFGALAYPIIVCFISLLAVGFLLTYVVPQVAAVFTQTRQTLPLLTRIMMGTSDVLRQWGLLIIGLLVVGGITIRQTLKKEGPRQRFDAAWLNLPVIGRISRGYNAARFSGTLAMLAGAGVPILKALQAAAETLSNHAMRADAMDALVQVREGAPLGAALAGKKRFPGLLSMFARLGEQTGQLPDMLQRAARQLGNEVKRRAMTLATLLEPLLIVAMGGVVMLIVLSVLLPIIDMNKLATQ</sequence>
<comment type="similarity">
    <text evidence="2">Belongs to the GSP F family.</text>
</comment>
<accession>A0A0U3L294</accession>
<dbReference type="KEGG" id="rdp:RD2015_942"/>
<dbReference type="InterPro" id="IPR003004">
    <property type="entry name" value="GspF/PilC"/>
</dbReference>
<evidence type="ECO:0000313" key="8">
    <source>
        <dbReference type="EMBL" id="ALV05438.1"/>
    </source>
</evidence>
<dbReference type="PATRIC" id="fig|76731.3.peg.958"/>
<protein>
    <submittedName>
        <fullName evidence="8">General secretion pathway protein F</fullName>
    </submittedName>
</protein>
<dbReference type="OrthoDB" id="9805682at2"/>
<evidence type="ECO:0000256" key="2">
    <source>
        <dbReference type="ARBA" id="ARBA00005745"/>
    </source>
</evidence>
<keyword evidence="3" id="KW-1003">Cell membrane</keyword>
<dbReference type="NCBIfam" id="TIGR02120">
    <property type="entry name" value="GspF"/>
    <property type="match status" value="1"/>
</dbReference>
<keyword evidence="9" id="KW-1185">Reference proteome</keyword>
<keyword evidence="7" id="KW-0472">Membrane</keyword>
<comment type="subcellular location">
    <subcellularLocation>
        <location evidence="1">Cell inner membrane</location>
        <topology evidence="1">Multi-pass membrane protein</topology>
    </subcellularLocation>
</comment>
<dbReference type="RefSeq" id="WP_058933907.1">
    <property type="nucleotide sequence ID" value="NZ_CP013729.1"/>
</dbReference>
<name>A0A0U3L294_9BURK</name>
<dbReference type="FunFam" id="1.20.81.30:FF:000001">
    <property type="entry name" value="Type II secretion system protein F"/>
    <property type="match status" value="1"/>
</dbReference>
<dbReference type="Gene3D" id="1.20.81.30">
    <property type="entry name" value="Type II secretion system (T2SS), domain F"/>
    <property type="match status" value="2"/>
</dbReference>
<dbReference type="InterPro" id="IPR011850">
    <property type="entry name" value="T2SS_GspF"/>
</dbReference>
<organism evidence="8 9">
    <name type="scientific">Roseateles depolymerans</name>
    <dbReference type="NCBI Taxonomy" id="76731"/>
    <lineage>
        <taxon>Bacteria</taxon>
        <taxon>Pseudomonadati</taxon>
        <taxon>Pseudomonadota</taxon>
        <taxon>Betaproteobacteria</taxon>
        <taxon>Burkholderiales</taxon>
        <taxon>Sphaerotilaceae</taxon>
        <taxon>Roseateles</taxon>
    </lineage>
</organism>
<dbReference type="PANTHER" id="PTHR30012">
    <property type="entry name" value="GENERAL SECRETION PATHWAY PROTEIN"/>
    <property type="match status" value="1"/>
</dbReference>
<dbReference type="InterPro" id="IPR018076">
    <property type="entry name" value="T2SS_GspF_dom"/>
</dbReference>
<dbReference type="GO" id="GO:0005886">
    <property type="term" value="C:plasma membrane"/>
    <property type="evidence" value="ECO:0007669"/>
    <property type="project" value="UniProtKB-SubCell"/>
</dbReference>